<reference evidence="2" key="1">
    <citation type="submission" date="2020-10" db="EMBL/GenBank/DDBJ databases">
        <authorList>
            <person name="Castelo-Branco R."/>
            <person name="Eusebio N."/>
            <person name="Adriana R."/>
            <person name="Vieira A."/>
            <person name="Brugerolle De Fraissinette N."/>
            <person name="Rezende De Castro R."/>
            <person name="Schneider M.P."/>
            <person name="Vasconcelos V."/>
            <person name="Leao P.N."/>
        </authorList>
    </citation>
    <scope>NUCLEOTIDE SEQUENCE</scope>
    <source>
        <strain evidence="2">LEGE 07310</strain>
    </source>
</reference>
<protein>
    <submittedName>
        <fullName evidence="2">NfeD family protein</fullName>
    </submittedName>
</protein>
<dbReference type="EMBL" id="JADEXG010000004">
    <property type="protein sequence ID" value="MBE9076308.1"/>
    <property type="molecule type" value="Genomic_DNA"/>
</dbReference>
<evidence type="ECO:0000313" key="3">
    <source>
        <dbReference type="Proteomes" id="UP000636505"/>
    </source>
</evidence>
<dbReference type="Proteomes" id="UP000636505">
    <property type="component" value="Unassembled WGS sequence"/>
</dbReference>
<dbReference type="RefSeq" id="WP_193904962.1">
    <property type="nucleotide sequence ID" value="NZ_JADEXG010000004.1"/>
</dbReference>
<keyword evidence="3" id="KW-1185">Reference proteome</keyword>
<name>A0A8J7ATL5_9CYAN</name>
<dbReference type="AlphaFoldDB" id="A0A8J7ATL5"/>
<comment type="caution">
    <text evidence="2">The sequence shown here is derived from an EMBL/GenBank/DDBJ whole genome shotgun (WGS) entry which is preliminary data.</text>
</comment>
<keyword evidence="1" id="KW-1133">Transmembrane helix</keyword>
<keyword evidence="1" id="KW-0812">Transmembrane</keyword>
<feature type="transmembrane region" description="Helical" evidence="1">
    <location>
        <begin position="103"/>
        <end position="127"/>
    </location>
</feature>
<dbReference type="Gene3D" id="2.40.50.140">
    <property type="entry name" value="Nucleic acid-binding proteins"/>
    <property type="match status" value="1"/>
</dbReference>
<evidence type="ECO:0000313" key="2">
    <source>
        <dbReference type="EMBL" id="MBE9076308.1"/>
    </source>
</evidence>
<dbReference type="InterPro" id="IPR012340">
    <property type="entry name" value="NA-bd_OB-fold"/>
</dbReference>
<gene>
    <name evidence="2" type="ORF">IQ241_03185</name>
</gene>
<keyword evidence="1" id="KW-0472">Membrane</keyword>
<accession>A0A8J7ATL5</accession>
<proteinExistence type="predicted"/>
<sequence>MLTLYGFCSIVGGIFVALAAFGGIDGADIVDVDVDLDADADTELETDFEFRDRASSARRRSPWQRRQSGLAWLDILLSFKFWTFGVCFFGLTGVALTLTQLELAAGTILAIALTMGLIMGLAVAAILRSLRQNHADSFTLAEDLVGVSAVVEVPFDAATRGKIRLYLKNSTLDMLALTHEGSFAAGDRVVVVEVRKNHAWVLSESQFHSEG</sequence>
<evidence type="ECO:0000256" key="1">
    <source>
        <dbReference type="SAM" id="Phobius"/>
    </source>
</evidence>
<organism evidence="2 3">
    <name type="scientific">Vasconcelosia minhoensis LEGE 07310</name>
    <dbReference type="NCBI Taxonomy" id="915328"/>
    <lineage>
        <taxon>Bacteria</taxon>
        <taxon>Bacillati</taxon>
        <taxon>Cyanobacteriota</taxon>
        <taxon>Cyanophyceae</taxon>
        <taxon>Nodosilineales</taxon>
        <taxon>Cymatolegaceae</taxon>
        <taxon>Vasconcelosia</taxon>
        <taxon>Vasconcelosia minhoensis</taxon>
    </lineage>
</organism>